<keyword evidence="11" id="KW-1185">Reference proteome</keyword>
<evidence type="ECO:0000313" key="12">
    <source>
        <dbReference type="RefSeq" id="XP_010916834.1"/>
    </source>
</evidence>
<dbReference type="FunCoup" id="A0A6I9QXD3">
    <property type="interactions" value="291"/>
</dbReference>
<keyword evidence="3" id="KW-0328">Glycosyltransferase</keyword>
<dbReference type="PANTHER" id="PTHR20961:SF38">
    <property type="entry name" value="PROTEIN O-LINKED-MANNOSE BETA-1,4-N-ACETYLGLUCOSAMINYLTRANSFERASE 2"/>
    <property type="match status" value="1"/>
</dbReference>
<accession>A0A6I9QXD3</accession>
<proteinExistence type="predicted"/>
<dbReference type="InterPro" id="IPR049625">
    <property type="entry name" value="Glyco_transf_61_cat"/>
</dbReference>
<protein>
    <submittedName>
        <fullName evidence="12">Uncharacterized protein LOC105041591</fullName>
    </submittedName>
</protein>
<keyword evidence="4" id="KW-0808">Transferase</keyword>
<dbReference type="InParanoid" id="A0A6I9QXD3"/>
<dbReference type="PANTHER" id="PTHR20961">
    <property type="entry name" value="GLYCOSYLTRANSFERASE"/>
    <property type="match status" value="1"/>
</dbReference>
<dbReference type="InterPro" id="IPR007657">
    <property type="entry name" value="Glycosyltransferase_61"/>
</dbReference>
<gene>
    <name evidence="12" type="primary">LOC105041591</name>
</gene>
<evidence type="ECO:0000256" key="3">
    <source>
        <dbReference type="ARBA" id="ARBA00022676"/>
    </source>
</evidence>
<dbReference type="AlphaFoldDB" id="A0A6I9QXD3"/>
<evidence type="ECO:0000256" key="1">
    <source>
        <dbReference type="ARBA" id="ARBA00004323"/>
    </source>
</evidence>
<dbReference type="GO" id="GO:0000139">
    <property type="term" value="C:Golgi membrane"/>
    <property type="evidence" value="ECO:0007669"/>
    <property type="project" value="UniProtKB-SubCell"/>
</dbReference>
<dbReference type="KEGG" id="egu:105041591"/>
<reference evidence="12" key="1">
    <citation type="submission" date="2025-08" db="UniProtKB">
        <authorList>
            <consortium name="RefSeq"/>
        </authorList>
    </citation>
    <scope>IDENTIFICATION</scope>
</reference>
<evidence type="ECO:0000256" key="4">
    <source>
        <dbReference type="ARBA" id="ARBA00022679"/>
    </source>
</evidence>
<evidence type="ECO:0000256" key="9">
    <source>
        <dbReference type="SAM" id="Phobius"/>
    </source>
</evidence>
<evidence type="ECO:0000256" key="5">
    <source>
        <dbReference type="ARBA" id="ARBA00022692"/>
    </source>
</evidence>
<dbReference type="OrthoDB" id="529273at2759"/>
<evidence type="ECO:0000256" key="6">
    <source>
        <dbReference type="ARBA" id="ARBA00022989"/>
    </source>
</evidence>
<sequence>MRRSTLAQDRIHVESFSKQRSFPTFTHSYSKCCCHCFPLALITFLALLQIGTLIQALKINPALSFSRVFPTSWPSFPHQAHNIIYSLAKTKLHEPVAFFPLIDRRFAKTAMDGNTWFMSSLNDTYEEGETEFLHFPSKESDGRLLCLAGSNPSNGTRNSYALAPPEALPRNAKVLSGLTFVSDTYYDYDNLWHGLSAAAVPFASWHRRKECARPARLVLYHRGELRTRMGPWVATLMKAVFGQEMAIERFEKSEEGPSCFEEAVVFRHNEGSMARERREKVYDMMRCKARAYCGISTDVGGLNAVRLTLLLRRGARSFKDEPAVIRTFGRQCMEVDACQLKVARPNNLTFCDQVKLLSETDILASPHGAQLTNMFFMDKNSSLMEFFPKGWQELAGVGQHVFRWIANYSGMKHQGAWNDPQGDHCPHDDGRRCFSFYKNRQLGYDEAFFANWTARVLNEVKEYKAFKRDAQTQLTQSSCQCS</sequence>
<keyword evidence="7 9" id="KW-0472">Membrane</keyword>
<dbReference type="RefSeq" id="XP_010916834.1">
    <property type="nucleotide sequence ID" value="XM_010918532.2"/>
</dbReference>
<evidence type="ECO:0000256" key="2">
    <source>
        <dbReference type="ARBA" id="ARBA00004881"/>
    </source>
</evidence>
<comment type="subcellular location">
    <subcellularLocation>
        <location evidence="1">Golgi apparatus membrane</location>
        <topology evidence="1">Single-pass type II membrane protein</topology>
    </subcellularLocation>
</comment>
<keyword evidence="6 9" id="KW-1133">Transmembrane helix</keyword>
<dbReference type="Proteomes" id="UP000504607">
    <property type="component" value="Chromosome 3"/>
</dbReference>
<evidence type="ECO:0000256" key="7">
    <source>
        <dbReference type="ARBA" id="ARBA00023136"/>
    </source>
</evidence>
<dbReference type="Pfam" id="PF04577">
    <property type="entry name" value="Glyco_transf_61"/>
    <property type="match status" value="1"/>
</dbReference>
<keyword evidence="8" id="KW-0325">Glycoprotein</keyword>
<evidence type="ECO:0000256" key="8">
    <source>
        <dbReference type="ARBA" id="ARBA00023180"/>
    </source>
</evidence>
<evidence type="ECO:0000259" key="10">
    <source>
        <dbReference type="Pfam" id="PF04577"/>
    </source>
</evidence>
<organism evidence="11 12">
    <name type="scientific">Elaeis guineensis var. tenera</name>
    <name type="common">Oil palm</name>
    <dbReference type="NCBI Taxonomy" id="51953"/>
    <lineage>
        <taxon>Eukaryota</taxon>
        <taxon>Viridiplantae</taxon>
        <taxon>Streptophyta</taxon>
        <taxon>Embryophyta</taxon>
        <taxon>Tracheophyta</taxon>
        <taxon>Spermatophyta</taxon>
        <taxon>Magnoliopsida</taxon>
        <taxon>Liliopsida</taxon>
        <taxon>Arecaceae</taxon>
        <taxon>Arecoideae</taxon>
        <taxon>Cocoseae</taxon>
        <taxon>Elaeidinae</taxon>
        <taxon>Elaeis</taxon>
    </lineage>
</organism>
<keyword evidence="5 9" id="KW-0812">Transmembrane</keyword>
<comment type="pathway">
    <text evidence="2">Glycan metabolism.</text>
</comment>
<name>A0A6I9QXD3_ELAGV</name>
<feature type="domain" description="Glycosyltransferase 61 catalytic" evidence="10">
    <location>
        <begin position="282"/>
        <end position="383"/>
    </location>
</feature>
<evidence type="ECO:0000313" key="11">
    <source>
        <dbReference type="Proteomes" id="UP000504607"/>
    </source>
</evidence>
<feature type="transmembrane region" description="Helical" evidence="9">
    <location>
        <begin position="36"/>
        <end position="57"/>
    </location>
</feature>
<dbReference type="GO" id="GO:0016763">
    <property type="term" value="F:pentosyltransferase activity"/>
    <property type="evidence" value="ECO:0007669"/>
    <property type="project" value="UniProtKB-ARBA"/>
</dbReference>
<dbReference type="GeneID" id="105041591"/>